<comment type="caution">
    <text evidence="2">The sequence shown here is derived from an EMBL/GenBank/DDBJ whole genome shotgun (WGS) entry which is preliminary data.</text>
</comment>
<dbReference type="VEuPathDB" id="FungiDB:VP01_344g8"/>
<gene>
    <name evidence="2" type="ORF">VP01_344g8</name>
</gene>
<dbReference type="EMBL" id="LAVV01008446">
    <property type="protein sequence ID" value="KNZ52784.1"/>
    <property type="molecule type" value="Genomic_DNA"/>
</dbReference>
<dbReference type="STRING" id="27349.A0A0L6UWA4"/>
<feature type="region of interest" description="Disordered" evidence="1">
    <location>
        <begin position="1"/>
        <end position="50"/>
    </location>
</feature>
<proteinExistence type="predicted"/>
<accession>A0A0L6UWA4</accession>
<feature type="compositionally biased region" description="Polar residues" evidence="1">
    <location>
        <begin position="225"/>
        <end position="239"/>
    </location>
</feature>
<feature type="region of interest" description="Disordered" evidence="1">
    <location>
        <begin position="128"/>
        <end position="256"/>
    </location>
</feature>
<feature type="compositionally biased region" description="Polar residues" evidence="1">
    <location>
        <begin position="208"/>
        <end position="218"/>
    </location>
</feature>
<sequence>MLAAQQAPGQAQHEQQHHQTAPAPSNCNTNNHHLPPPPPQQQQQQPLTAHHHIPPSAALLQSSLPAYGLLHQSIIPHSLMIPTVYAFNQQLLAQQQLLHTTPSFPEIIQPPLLPFQTTRNFQTTPILGPPQPPLLTRSAHSHHNFTPASTNTTTTSTSPSLHHLQTQSRSLSSRNNNNNKSTTTTTTTTITASNNNQMYRHTDIPSPSRFNNPLSGSSGIPLPRSRTQSTHSDRSSPLSSHPPPQTKPFNNTNNNLFRLRTDSQSSITSSSHGYSHGPSAHLAKPIGSLNEPQFSFHSSTTVRSPSYSAITTTNTIKYYYY</sequence>
<dbReference type="AlphaFoldDB" id="A0A0L6UWA4"/>
<evidence type="ECO:0000313" key="3">
    <source>
        <dbReference type="Proteomes" id="UP000037035"/>
    </source>
</evidence>
<evidence type="ECO:0000256" key="1">
    <source>
        <dbReference type="SAM" id="MobiDB-lite"/>
    </source>
</evidence>
<dbReference type="Proteomes" id="UP000037035">
    <property type="component" value="Unassembled WGS sequence"/>
</dbReference>
<keyword evidence="3" id="KW-1185">Reference proteome</keyword>
<name>A0A0L6UWA4_9BASI</name>
<protein>
    <submittedName>
        <fullName evidence="2">Uncharacterized protein</fullName>
    </submittedName>
</protein>
<evidence type="ECO:0000313" key="2">
    <source>
        <dbReference type="EMBL" id="KNZ52784.1"/>
    </source>
</evidence>
<reference evidence="2 3" key="1">
    <citation type="submission" date="2015-08" db="EMBL/GenBank/DDBJ databases">
        <title>Next Generation Sequencing and Analysis of the Genome of Puccinia sorghi L Schw, the Causal Agent of Maize Common Rust.</title>
        <authorList>
            <person name="Rochi L."/>
            <person name="Burguener G."/>
            <person name="Darino M."/>
            <person name="Turjanski A."/>
            <person name="Kreff E."/>
            <person name="Dieguez M.J."/>
            <person name="Sacco F."/>
        </authorList>
    </citation>
    <scope>NUCLEOTIDE SEQUENCE [LARGE SCALE GENOMIC DNA]</scope>
    <source>
        <strain evidence="2 3">RO10H11247</strain>
    </source>
</reference>
<feature type="compositionally biased region" description="Low complexity" evidence="1">
    <location>
        <begin position="1"/>
        <end position="24"/>
    </location>
</feature>
<feature type="compositionally biased region" description="Low complexity" evidence="1">
    <location>
        <begin position="146"/>
        <end position="196"/>
    </location>
</feature>
<organism evidence="2 3">
    <name type="scientific">Puccinia sorghi</name>
    <dbReference type="NCBI Taxonomy" id="27349"/>
    <lineage>
        <taxon>Eukaryota</taxon>
        <taxon>Fungi</taxon>
        <taxon>Dikarya</taxon>
        <taxon>Basidiomycota</taxon>
        <taxon>Pucciniomycotina</taxon>
        <taxon>Pucciniomycetes</taxon>
        <taxon>Pucciniales</taxon>
        <taxon>Pucciniaceae</taxon>
        <taxon>Puccinia</taxon>
    </lineage>
</organism>